<organism evidence="2 3">
    <name type="scientific">Athelia psychrophila</name>
    <dbReference type="NCBI Taxonomy" id="1759441"/>
    <lineage>
        <taxon>Eukaryota</taxon>
        <taxon>Fungi</taxon>
        <taxon>Dikarya</taxon>
        <taxon>Basidiomycota</taxon>
        <taxon>Agaricomycotina</taxon>
        <taxon>Agaricomycetes</taxon>
        <taxon>Agaricomycetidae</taxon>
        <taxon>Atheliales</taxon>
        <taxon>Atheliaceae</taxon>
        <taxon>Athelia</taxon>
    </lineage>
</organism>
<feature type="region of interest" description="Disordered" evidence="1">
    <location>
        <begin position="1"/>
        <end position="42"/>
    </location>
</feature>
<feature type="compositionally biased region" description="Low complexity" evidence="1">
    <location>
        <begin position="15"/>
        <end position="36"/>
    </location>
</feature>
<evidence type="ECO:0000313" key="2">
    <source>
        <dbReference type="EMBL" id="KZP07790.1"/>
    </source>
</evidence>
<proteinExistence type="predicted"/>
<gene>
    <name evidence="2" type="ORF">FIBSPDRAFT_277351</name>
</gene>
<evidence type="ECO:0000256" key="1">
    <source>
        <dbReference type="SAM" id="MobiDB-lite"/>
    </source>
</evidence>
<reference evidence="2 3" key="1">
    <citation type="journal article" date="2016" name="Mol. Biol. Evol.">
        <title>Comparative Genomics of Early-Diverging Mushroom-Forming Fungi Provides Insights into the Origins of Lignocellulose Decay Capabilities.</title>
        <authorList>
            <person name="Nagy L.G."/>
            <person name="Riley R."/>
            <person name="Tritt A."/>
            <person name="Adam C."/>
            <person name="Daum C."/>
            <person name="Floudas D."/>
            <person name="Sun H."/>
            <person name="Yadav J.S."/>
            <person name="Pangilinan J."/>
            <person name="Larsson K.H."/>
            <person name="Matsuura K."/>
            <person name="Barry K."/>
            <person name="Labutti K."/>
            <person name="Kuo R."/>
            <person name="Ohm R.A."/>
            <person name="Bhattacharya S.S."/>
            <person name="Shirouzu T."/>
            <person name="Yoshinaga Y."/>
            <person name="Martin F.M."/>
            <person name="Grigoriev I.V."/>
            <person name="Hibbett D.S."/>
        </authorList>
    </citation>
    <scope>NUCLEOTIDE SEQUENCE [LARGE SCALE GENOMIC DNA]</scope>
    <source>
        <strain evidence="2 3">CBS 109695</strain>
    </source>
</reference>
<dbReference type="AlphaFoldDB" id="A0A165WPN5"/>
<dbReference type="EMBL" id="KV417740">
    <property type="protein sequence ID" value="KZP07790.1"/>
    <property type="molecule type" value="Genomic_DNA"/>
</dbReference>
<feature type="compositionally biased region" description="Polar residues" evidence="1">
    <location>
        <begin position="1"/>
        <end position="13"/>
    </location>
</feature>
<evidence type="ECO:0000313" key="3">
    <source>
        <dbReference type="Proteomes" id="UP000076532"/>
    </source>
</evidence>
<protein>
    <submittedName>
        <fullName evidence="2">Uncharacterized protein</fullName>
    </submittedName>
</protein>
<dbReference type="Proteomes" id="UP000076532">
    <property type="component" value="Unassembled WGS sequence"/>
</dbReference>
<sequence>MTCVTPRSSTSIDTPLLLQDDSPSLASSSDSASPSLRQPRSLYNISKSPLGAETFFDMPPTPESDWYADLDTGAIVDEMAHSIHNGGSTPRTPLKKIRKVMRNVFPPKSPRHARVARSTAKSGTAPTHFPEN</sequence>
<keyword evidence="3" id="KW-1185">Reference proteome</keyword>
<accession>A0A165WPN5</accession>
<name>A0A165WPN5_9AGAM</name>
<feature type="region of interest" description="Disordered" evidence="1">
    <location>
        <begin position="107"/>
        <end position="132"/>
    </location>
</feature>